<gene>
    <name evidence="6" type="ORF">BCR44DRAFT_47817</name>
</gene>
<dbReference type="EMBL" id="MCFL01000001">
    <property type="protein sequence ID" value="ORZ41227.1"/>
    <property type="molecule type" value="Genomic_DNA"/>
</dbReference>
<evidence type="ECO:0000256" key="3">
    <source>
        <dbReference type="ARBA" id="ARBA00024909"/>
    </source>
</evidence>
<dbReference type="Pfam" id="PF01765">
    <property type="entry name" value="RRF"/>
    <property type="match status" value="1"/>
</dbReference>
<proteinExistence type="inferred from homology"/>
<dbReference type="SUPFAM" id="SSF55194">
    <property type="entry name" value="Ribosome recycling factor, RRF"/>
    <property type="match status" value="1"/>
</dbReference>
<accession>A0A1Y2I2Y2</accession>
<dbReference type="InterPro" id="IPR023584">
    <property type="entry name" value="Ribosome_recyc_fac_dom"/>
</dbReference>
<dbReference type="InterPro" id="IPR002661">
    <property type="entry name" value="Ribosome_recyc_fac"/>
</dbReference>
<dbReference type="AlphaFoldDB" id="A0A1Y2I2Y2"/>
<evidence type="ECO:0000259" key="5">
    <source>
        <dbReference type="Pfam" id="PF01765"/>
    </source>
</evidence>
<dbReference type="GO" id="GO:0005739">
    <property type="term" value="C:mitochondrion"/>
    <property type="evidence" value="ECO:0007669"/>
    <property type="project" value="TreeGrafter"/>
</dbReference>
<sequence length="277" mass="30009">MLRSIYSPATLRTAFRHRLPSAAPGCTTPATAIVALQRPAAAPATTTQVALGVRSYAKKTGKADNKKGGSKQQTNDAAGAGGWEWTSDKLEAKMANAVEHLKKDFAHINVGKASPALLDRVLVKTPTGTHPLDVVAQITIKDPHTLMAIVPEQDNLKHVESAIRAANLNLNPLVENKNTLKIPIPKPSQDTRAAAAKRVQQSAEQHKALIRNARHDELVAIKKMKATDLSTDDKKALNVEVEKVTKTFIDQCDALAKVKTKEVMGTRFGKVYQAEHD</sequence>
<dbReference type="PANTHER" id="PTHR20982:SF3">
    <property type="entry name" value="MITOCHONDRIAL RIBOSOME RECYCLING FACTOR PSEUDO 1"/>
    <property type="match status" value="1"/>
</dbReference>
<dbReference type="PANTHER" id="PTHR20982">
    <property type="entry name" value="RIBOSOME RECYCLING FACTOR"/>
    <property type="match status" value="1"/>
</dbReference>
<comment type="similarity">
    <text evidence="1">Belongs to the RRF family.</text>
</comment>
<dbReference type="OrthoDB" id="407355at2759"/>
<evidence type="ECO:0000313" key="7">
    <source>
        <dbReference type="Proteomes" id="UP000193411"/>
    </source>
</evidence>
<dbReference type="Proteomes" id="UP000193411">
    <property type="component" value="Unassembled WGS sequence"/>
</dbReference>
<name>A0A1Y2I2Y2_9FUNG</name>
<evidence type="ECO:0000256" key="2">
    <source>
        <dbReference type="ARBA" id="ARBA00022917"/>
    </source>
</evidence>
<feature type="region of interest" description="Disordered" evidence="4">
    <location>
        <begin position="59"/>
        <end position="81"/>
    </location>
</feature>
<dbReference type="GO" id="GO:0006412">
    <property type="term" value="P:translation"/>
    <property type="evidence" value="ECO:0007669"/>
    <property type="project" value="UniProtKB-KW"/>
</dbReference>
<dbReference type="Gene3D" id="3.30.1360.40">
    <property type="match status" value="1"/>
</dbReference>
<dbReference type="GO" id="GO:0043023">
    <property type="term" value="F:ribosomal large subunit binding"/>
    <property type="evidence" value="ECO:0007669"/>
    <property type="project" value="TreeGrafter"/>
</dbReference>
<reference evidence="6 7" key="1">
    <citation type="submission" date="2016-07" db="EMBL/GenBank/DDBJ databases">
        <title>Pervasive Adenine N6-methylation of Active Genes in Fungi.</title>
        <authorList>
            <consortium name="DOE Joint Genome Institute"/>
            <person name="Mondo S.J."/>
            <person name="Dannebaum R.O."/>
            <person name="Kuo R.C."/>
            <person name="Labutti K."/>
            <person name="Haridas S."/>
            <person name="Kuo A."/>
            <person name="Salamov A."/>
            <person name="Ahrendt S.R."/>
            <person name="Lipzen A."/>
            <person name="Sullivan W."/>
            <person name="Andreopoulos W.B."/>
            <person name="Clum A."/>
            <person name="Lindquist E."/>
            <person name="Daum C."/>
            <person name="Ramamoorthy G.K."/>
            <person name="Gryganskyi A."/>
            <person name="Culley D."/>
            <person name="Magnuson J.K."/>
            <person name="James T.Y."/>
            <person name="O'Malley M.A."/>
            <person name="Stajich J.E."/>
            <person name="Spatafora J.W."/>
            <person name="Visel A."/>
            <person name="Grigoriev I.V."/>
        </authorList>
    </citation>
    <scope>NUCLEOTIDE SEQUENCE [LARGE SCALE GENOMIC DNA]</scope>
    <source>
        <strain evidence="6 7">PL171</strain>
    </source>
</reference>
<evidence type="ECO:0000256" key="1">
    <source>
        <dbReference type="ARBA" id="ARBA00005912"/>
    </source>
</evidence>
<keyword evidence="7" id="KW-1185">Reference proteome</keyword>
<comment type="function">
    <text evidence="3">Necessary for protein synthesis in mitochondria. Functions as a ribosome recycling factor in mitochondria.</text>
</comment>
<dbReference type="FunFam" id="3.30.1360.40:FF:000001">
    <property type="entry name" value="Ribosome-recycling factor"/>
    <property type="match status" value="1"/>
</dbReference>
<dbReference type="STRING" id="765915.A0A1Y2I2Y2"/>
<dbReference type="InterPro" id="IPR036191">
    <property type="entry name" value="RRF_sf"/>
</dbReference>
<dbReference type="Gene3D" id="1.10.132.20">
    <property type="entry name" value="Ribosome-recycling factor"/>
    <property type="match status" value="1"/>
</dbReference>
<feature type="domain" description="Ribosome recycling factor" evidence="5">
    <location>
        <begin position="101"/>
        <end position="264"/>
    </location>
</feature>
<comment type="caution">
    <text evidence="6">The sequence shown here is derived from an EMBL/GenBank/DDBJ whole genome shotgun (WGS) entry which is preliminary data.</text>
</comment>
<protein>
    <submittedName>
        <fullName evidence="6">Ribosome recycling factor domain-containing protein</fullName>
    </submittedName>
</protein>
<organism evidence="6 7">
    <name type="scientific">Catenaria anguillulae PL171</name>
    <dbReference type="NCBI Taxonomy" id="765915"/>
    <lineage>
        <taxon>Eukaryota</taxon>
        <taxon>Fungi</taxon>
        <taxon>Fungi incertae sedis</taxon>
        <taxon>Blastocladiomycota</taxon>
        <taxon>Blastocladiomycetes</taxon>
        <taxon>Blastocladiales</taxon>
        <taxon>Catenariaceae</taxon>
        <taxon>Catenaria</taxon>
    </lineage>
</organism>
<evidence type="ECO:0000256" key="4">
    <source>
        <dbReference type="SAM" id="MobiDB-lite"/>
    </source>
</evidence>
<evidence type="ECO:0000313" key="6">
    <source>
        <dbReference type="EMBL" id="ORZ41227.1"/>
    </source>
</evidence>
<keyword evidence="2" id="KW-0648">Protein biosynthesis</keyword>